<sequence>MADSIDFLELYEKIFKVLPRNNVQRLMEVCYEVVGVPILTVDVMYNLLGIAPNVKTGDYQWDYLLENKGYETDMIVRLYEDGIMQSVNNRNAPYVVDWGSCRDNPKIQGIVKVNDIVEGYVTMQCTYDQITPDRLKAMDIIMNVCALFFRENDSESSMPYTYQKVFAGELFNHRIKTPRQLTMWQKDMNCDLNPPYQIFAVSTYDKSEKNVLSYIRKLSQQFSPYQFALIQENILYVLHYNMKKRPRGNSEETLFIKTLRRFNGCCGASRYFDDLLCASDYIKQAEDAMTLGQSMGSPNGVHYYESLYLPAILAPRLSQMPRTNYISPAIPLLEEYDSENSTEFLKTLEAYTKNLFRTSETAAQLHIHRNTLLYRVQKIEEIGDFSLKDYSTVLHLMISFYMLDLENNYNT</sequence>
<dbReference type="PANTHER" id="PTHR33744:SF15">
    <property type="entry name" value="CARBOHYDRATE DIACID REGULATOR"/>
    <property type="match status" value="1"/>
</dbReference>
<reference evidence="2 3" key="1">
    <citation type="submission" date="2016-11" db="EMBL/GenBank/DDBJ databases">
        <authorList>
            <person name="Jaros S."/>
            <person name="Januszkiewicz K."/>
            <person name="Wedrychowicz H."/>
        </authorList>
    </citation>
    <scope>NUCLEOTIDE SEQUENCE [LARGE SCALE GENOMIC DNA]</scope>
    <source>
        <strain evidence="2 3">DSM 17459</strain>
    </source>
</reference>
<proteinExistence type="predicted"/>
<dbReference type="PANTHER" id="PTHR33744">
    <property type="entry name" value="CARBOHYDRATE DIACID REGULATOR"/>
    <property type="match status" value="1"/>
</dbReference>
<dbReference type="EMBL" id="FQVI01000004">
    <property type="protein sequence ID" value="SHE69955.1"/>
    <property type="molecule type" value="Genomic_DNA"/>
</dbReference>
<dbReference type="InterPro" id="IPR042070">
    <property type="entry name" value="PucR_C-HTH_sf"/>
</dbReference>
<protein>
    <submittedName>
        <fullName evidence="2">PucR C-terminal helix-turn-helix domain-containing protein</fullName>
    </submittedName>
</protein>
<evidence type="ECO:0000313" key="2">
    <source>
        <dbReference type="EMBL" id="SHE69955.1"/>
    </source>
</evidence>
<name>A0A1M4VM78_9CLOT</name>
<accession>A0A1M4VM78</accession>
<organism evidence="2 3">
    <name type="scientific">Lactonifactor longoviformis DSM 17459</name>
    <dbReference type="NCBI Taxonomy" id="1122155"/>
    <lineage>
        <taxon>Bacteria</taxon>
        <taxon>Bacillati</taxon>
        <taxon>Bacillota</taxon>
        <taxon>Clostridia</taxon>
        <taxon>Eubacteriales</taxon>
        <taxon>Clostridiaceae</taxon>
        <taxon>Lactonifactor</taxon>
    </lineage>
</organism>
<dbReference type="Pfam" id="PF13556">
    <property type="entry name" value="HTH_30"/>
    <property type="match status" value="1"/>
</dbReference>
<dbReference type="InterPro" id="IPR051448">
    <property type="entry name" value="CdaR-like_regulators"/>
</dbReference>
<evidence type="ECO:0000313" key="3">
    <source>
        <dbReference type="Proteomes" id="UP000184245"/>
    </source>
</evidence>
<gene>
    <name evidence="2" type="ORF">SAMN02745158_01293</name>
</gene>
<dbReference type="Gene3D" id="1.10.10.2840">
    <property type="entry name" value="PucR C-terminal helix-turn-helix domain"/>
    <property type="match status" value="1"/>
</dbReference>
<dbReference type="RefSeq" id="WP_072850074.1">
    <property type="nucleotide sequence ID" value="NZ_FQVI01000004.1"/>
</dbReference>
<keyword evidence="3" id="KW-1185">Reference proteome</keyword>
<feature type="domain" description="PucR C-terminal helix-turn-helix" evidence="1">
    <location>
        <begin position="345"/>
        <end position="400"/>
    </location>
</feature>
<evidence type="ECO:0000259" key="1">
    <source>
        <dbReference type="Pfam" id="PF13556"/>
    </source>
</evidence>
<dbReference type="InterPro" id="IPR025736">
    <property type="entry name" value="PucR_C-HTH_dom"/>
</dbReference>
<dbReference type="OrthoDB" id="212459at2"/>
<dbReference type="STRING" id="1122155.SAMN02745158_01293"/>
<dbReference type="Proteomes" id="UP000184245">
    <property type="component" value="Unassembled WGS sequence"/>
</dbReference>
<dbReference type="AlphaFoldDB" id="A0A1M4VM78"/>